<keyword evidence="6" id="KW-0472">Membrane</keyword>
<dbReference type="EMBL" id="FNOM01000008">
    <property type="protein sequence ID" value="SDX46305.1"/>
    <property type="molecule type" value="Genomic_DNA"/>
</dbReference>
<dbReference type="PANTHER" id="PTHR21248:SF22">
    <property type="entry name" value="PHOSPHOLIPASE D"/>
    <property type="match status" value="1"/>
</dbReference>
<dbReference type="GO" id="GO:0008808">
    <property type="term" value="F:cardiolipin synthase activity"/>
    <property type="evidence" value="ECO:0007669"/>
    <property type="project" value="TreeGrafter"/>
</dbReference>
<dbReference type="GO" id="GO:0005576">
    <property type="term" value="C:extracellular region"/>
    <property type="evidence" value="ECO:0007669"/>
    <property type="project" value="UniProtKB-SubCell"/>
</dbReference>
<keyword evidence="6" id="KW-0812">Transmembrane</keyword>
<keyword evidence="6" id="KW-1133">Transmembrane helix</keyword>
<evidence type="ECO:0000313" key="9">
    <source>
        <dbReference type="Proteomes" id="UP000198539"/>
    </source>
</evidence>
<dbReference type="Gene3D" id="3.30.870.10">
    <property type="entry name" value="Endonuclease Chain A"/>
    <property type="match status" value="2"/>
</dbReference>
<gene>
    <name evidence="8" type="ORF">SAMN04488238_108210</name>
</gene>
<evidence type="ECO:0000256" key="4">
    <source>
        <dbReference type="ARBA" id="ARBA00022525"/>
    </source>
</evidence>
<comment type="subcellular location">
    <subcellularLocation>
        <location evidence="2">Secreted</location>
    </subcellularLocation>
</comment>
<dbReference type="STRING" id="564137.SAMN04488238_108210"/>
<dbReference type="Proteomes" id="UP000198539">
    <property type="component" value="Unassembled WGS sequence"/>
</dbReference>
<comment type="function">
    <text evidence="1">Could be a virulence factor.</text>
</comment>
<dbReference type="Pfam" id="PF13091">
    <property type="entry name" value="PLDc_2"/>
    <property type="match status" value="2"/>
</dbReference>
<dbReference type="CDD" id="cd09110">
    <property type="entry name" value="PLDc_CLS_1"/>
    <property type="match status" value="1"/>
</dbReference>
<dbReference type="AlphaFoldDB" id="A0A1H3BX08"/>
<dbReference type="PANTHER" id="PTHR21248">
    <property type="entry name" value="CARDIOLIPIN SYNTHASE"/>
    <property type="match status" value="1"/>
</dbReference>
<sequence length="443" mass="49556">MQPHNAPPAPQTAKPRLSRRIQRKLRVAVAGVLATLLFWVYFVAILPYRRELRHPVPSASPANDPQFARDMAGLYGSPILEGNTLDTLRNGDAIFASMLDGIARAERSITFETHIYWSGEIADRFCDALIAQARAGVTVKVLIDWFGGLPMEDDLIDRMHESGVYLRMFRPMRPRTLTRLNNRTHRKVMVIDGQTGFIGGVGIADAWRGQARNPDEWRDTHYRVTGPIVALMQNAFAHNWVEASGEVLRGPDFYPPLHPTGDARVQMVKSNTGSRNEIHLMFMTALAAAQSHIRISTPYFVPDQVAVDQLIAARKRGVTVDLLIAGKHTDSYLVSRVSRLSWRALLDAGVNIHQYTPTFLHAKLVVVDDCFASVGSANFDERSFRLNDEANLNVYDAAFVAEQIGVFEADLAQSRQVSQADLDRESGWARLRDRALGLLRPHL</sequence>
<evidence type="ECO:0000313" key="8">
    <source>
        <dbReference type="EMBL" id="SDX46305.1"/>
    </source>
</evidence>
<feature type="domain" description="PLD phosphodiesterase" evidence="7">
    <location>
        <begin position="180"/>
        <end position="207"/>
    </location>
</feature>
<dbReference type="SUPFAM" id="SSF56024">
    <property type="entry name" value="Phospholipase D/nuclease"/>
    <property type="match status" value="2"/>
</dbReference>
<accession>A0A1H3BX08</accession>
<dbReference type="CDD" id="cd09159">
    <property type="entry name" value="PLDc_ybhO_like_2"/>
    <property type="match status" value="1"/>
</dbReference>
<evidence type="ECO:0000259" key="7">
    <source>
        <dbReference type="PROSITE" id="PS50035"/>
    </source>
</evidence>
<feature type="transmembrane region" description="Helical" evidence="6">
    <location>
        <begin position="25"/>
        <end position="48"/>
    </location>
</feature>
<proteinExistence type="predicted"/>
<keyword evidence="4" id="KW-0964">Secreted</keyword>
<evidence type="ECO:0000256" key="5">
    <source>
        <dbReference type="ARBA" id="ARBA00029594"/>
    </source>
</evidence>
<dbReference type="InterPro" id="IPR025202">
    <property type="entry name" value="PLD-like_dom"/>
</dbReference>
<feature type="domain" description="PLD phosphodiesterase" evidence="7">
    <location>
        <begin position="356"/>
        <end position="383"/>
    </location>
</feature>
<evidence type="ECO:0000256" key="1">
    <source>
        <dbReference type="ARBA" id="ARBA00003145"/>
    </source>
</evidence>
<protein>
    <recommendedName>
        <fullName evidence="3">Phospholipase D</fullName>
    </recommendedName>
    <alternativeName>
        <fullName evidence="5">Choline phosphatase</fullName>
    </alternativeName>
</protein>
<dbReference type="GO" id="GO:0032049">
    <property type="term" value="P:cardiolipin biosynthetic process"/>
    <property type="evidence" value="ECO:0007669"/>
    <property type="project" value="UniProtKB-ARBA"/>
</dbReference>
<keyword evidence="9" id="KW-1185">Reference proteome</keyword>
<evidence type="ECO:0000256" key="3">
    <source>
        <dbReference type="ARBA" id="ARBA00018392"/>
    </source>
</evidence>
<reference evidence="8 9" key="1">
    <citation type="submission" date="2016-10" db="EMBL/GenBank/DDBJ databases">
        <authorList>
            <person name="de Groot N.N."/>
        </authorList>
    </citation>
    <scope>NUCLEOTIDE SEQUENCE [LARGE SCALE GENOMIC DNA]</scope>
    <source>
        <strain evidence="8 9">CGMCC 1.8894</strain>
    </source>
</reference>
<organism evidence="8 9">
    <name type="scientific">Roseicitreum antarcticum</name>
    <dbReference type="NCBI Taxonomy" id="564137"/>
    <lineage>
        <taxon>Bacteria</taxon>
        <taxon>Pseudomonadati</taxon>
        <taxon>Pseudomonadota</taxon>
        <taxon>Alphaproteobacteria</taxon>
        <taxon>Rhodobacterales</taxon>
        <taxon>Paracoccaceae</taxon>
        <taxon>Roseicitreum</taxon>
    </lineage>
</organism>
<dbReference type="SMART" id="SM00155">
    <property type="entry name" value="PLDc"/>
    <property type="match status" value="2"/>
</dbReference>
<evidence type="ECO:0000256" key="6">
    <source>
        <dbReference type="SAM" id="Phobius"/>
    </source>
</evidence>
<evidence type="ECO:0000256" key="2">
    <source>
        <dbReference type="ARBA" id="ARBA00004613"/>
    </source>
</evidence>
<dbReference type="InterPro" id="IPR001736">
    <property type="entry name" value="PLipase_D/transphosphatidylase"/>
</dbReference>
<dbReference type="GO" id="GO:0016020">
    <property type="term" value="C:membrane"/>
    <property type="evidence" value="ECO:0007669"/>
    <property type="project" value="TreeGrafter"/>
</dbReference>
<dbReference type="PROSITE" id="PS50035">
    <property type="entry name" value="PLD"/>
    <property type="match status" value="2"/>
</dbReference>
<name>A0A1H3BX08_9RHOB</name>